<keyword evidence="3" id="KW-1185">Reference proteome</keyword>
<gene>
    <name evidence="2" type="ORF">Tco_0752058</name>
</gene>
<accession>A0ABQ4Z6N8</accession>
<proteinExistence type="predicted"/>
<sequence>MFDEYLNPPPSVASLVCVAAAPRPADPTGSPSSTTIDQVVPSASTLLATYKTQLPVISNGVEEQLQPAQLVDDPFLDLRTSKPSSHESSSNVQSTIPPFELIVEPKNFKEAMLESSWIEAMQEEIHEFERLKVWELVPCPDFVTLIKLKWIFKVKKDEFRGVLKNKARLVAKGYRQEEGIDFEEYFAPVARIEVIRIFIENAANKNMTIYQMDVKTDFLNYELREVVYVSQPEGFIDQDNPNHVYKLKRALYGLKQAPCTWYDMLSSFLLSQEFSKGVVDPTLFTRKVGHDILLVQIYVDDIIFASTNPIIMEYLVKISKKARILELRQRNMKKLTLTSYTPYPSRKIRRIFFVLGLRKKYRLSLKNDMPLRDKRKLWREMGSQKIITNGEPWVIMEDFDMTLKVEEHSNGTSIPSSEMNEFLKCTREIEVKDILNSGFHFTWTKSRGNPKCKTLKKLDRFMMSEAFRDKFPDSHGMLLPYLISDHSPALLRFPNGIAKRRKAFRFSNFITDKKEFIPFVKEAWKVEIEGFEVKDSKAVREVEERWNVQIQRKKNTIVLPKSVYLAAGAALAKYAIPDDHPLTTFADFDGAPS</sequence>
<dbReference type="Pfam" id="PF07727">
    <property type="entry name" value="RVT_2"/>
    <property type="match status" value="1"/>
</dbReference>
<name>A0ABQ4Z6N8_9ASTR</name>
<dbReference type="InterPro" id="IPR036691">
    <property type="entry name" value="Endo/exonu/phosph_ase_sf"/>
</dbReference>
<dbReference type="EMBL" id="BQNB010011055">
    <property type="protein sequence ID" value="GJS85517.1"/>
    <property type="molecule type" value="Genomic_DNA"/>
</dbReference>
<feature type="domain" description="Reverse transcriptase Ty1/copia-type" evidence="1">
    <location>
        <begin position="132"/>
        <end position="315"/>
    </location>
</feature>
<evidence type="ECO:0000313" key="3">
    <source>
        <dbReference type="Proteomes" id="UP001151760"/>
    </source>
</evidence>
<dbReference type="PANTHER" id="PTHR33710">
    <property type="entry name" value="BNAC02G09200D PROTEIN"/>
    <property type="match status" value="1"/>
</dbReference>
<protein>
    <submittedName>
        <fullName evidence="2">Retrovirus-related pol polyprotein from transposon TNT 1-94</fullName>
    </submittedName>
</protein>
<dbReference type="InterPro" id="IPR043502">
    <property type="entry name" value="DNA/RNA_pol_sf"/>
</dbReference>
<dbReference type="PANTHER" id="PTHR33710:SF71">
    <property type="entry name" value="ENDONUCLEASE_EXONUCLEASE_PHOSPHATASE DOMAIN-CONTAINING PROTEIN"/>
    <property type="match status" value="1"/>
</dbReference>
<organism evidence="2 3">
    <name type="scientific">Tanacetum coccineum</name>
    <dbReference type="NCBI Taxonomy" id="301880"/>
    <lineage>
        <taxon>Eukaryota</taxon>
        <taxon>Viridiplantae</taxon>
        <taxon>Streptophyta</taxon>
        <taxon>Embryophyta</taxon>
        <taxon>Tracheophyta</taxon>
        <taxon>Spermatophyta</taxon>
        <taxon>Magnoliopsida</taxon>
        <taxon>eudicotyledons</taxon>
        <taxon>Gunneridae</taxon>
        <taxon>Pentapetalae</taxon>
        <taxon>asterids</taxon>
        <taxon>campanulids</taxon>
        <taxon>Asterales</taxon>
        <taxon>Asteraceae</taxon>
        <taxon>Asteroideae</taxon>
        <taxon>Anthemideae</taxon>
        <taxon>Anthemidinae</taxon>
        <taxon>Tanacetum</taxon>
    </lineage>
</organism>
<dbReference type="InterPro" id="IPR013103">
    <property type="entry name" value="RVT_2"/>
</dbReference>
<reference evidence="2" key="2">
    <citation type="submission" date="2022-01" db="EMBL/GenBank/DDBJ databases">
        <authorList>
            <person name="Yamashiro T."/>
            <person name="Shiraishi A."/>
            <person name="Satake H."/>
            <person name="Nakayama K."/>
        </authorList>
    </citation>
    <scope>NUCLEOTIDE SEQUENCE</scope>
</reference>
<reference evidence="2" key="1">
    <citation type="journal article" date="2022" name="Int. J. Mol. Sci.">
        <title>Draft Genome of Tanacetum Coccineum: Genomic Comparison of Closely Related Tanacetum-Family Plants.</title>
        <authorList>
            <person name="Yamashiro T."/>
            <person name="Shiraishi A."/>
            <person name="Nakayama K."/>
            <person name="Satake H."/>
        </authorList>
    </citation>
    <scope>NUCLEOTIDE SEQUENCE</scope>
</reference>
<evidence type="ECO:0000313" key="2">
    <source>
        <dbReference type="EMBL" id="GJS85517.1"/>
    </source>
</evidence>
<dbReference type="SUPFAM" id="SSF56219">
    <property type="entry name" value="DNase I-like"/>
    <property type="match status" value="1"/>
</dbReference>
<dbReference type="Proteomes" id="UP001151760">
    <property type="component" value="Unassembled WGS sequence"/>
</dbReference>
<comment type="caution">
    <text evidence="2">The sequence shown here is derived from an EMBL/GenBank/DDBJ whole genome shotgun (WGS) entry which is preliminary data.</text>
</comment>
<dbReference type="Gene3D" id="3.60.10.10">
    <property type="entry name" value="Endonuclease/exonuclease/phosphatase"/>
    <property type="match status" value="1"/>
</dbReference>
<dbReference type="SUPFAM" id="SSF56672">
    <property type="entry name" value="DNA/RNA polymerases"/>
    <property type="match status" value="1"/>
</dbReference>
<evidence type="ECO:0000259" key="1">
    <source>
        <dbReference type="Pfam" id="PF07727"/>
    </source>
</evidence>